<proteinExistence type="predicted"/>
<organism evidence="1 2">
    <name type="scientific">Lepagella muris</name>
    <dbReference type="NCBI Taxonomy" id="3032870"/>
    <lineage>
        <taxon>Bacteria</taxon>
        <taxon>Pseudomonadati</taxon>
        <taxon>Bacteroidota</taxon>
        <taxon>Bacteroidia</taxon>
        <taxon>Bacteroidales</taxon>
        <taxon>Muribaculaceae</taxon>
        <taxon>Lepagella</taxon>
    </lineage>
</organism>
<gene>
    <name evidence="1" type="ORF">E5331_00990</name>
</gene>
<dbReference type="EMBL" id="SRYB01000001">
    <property type="protein sequence ID" value="TGY80987.1"/>
    <property type="molecule type" value="Genomic_DNA"/>
</dbReference>
<comment type="caution">
    <text evidence="1">The sequence shown here is derived from an EMBL/GenBank/DDBJ whole genome shotgun (WGS) entry which is preliminary data.</text>
</comment>
<dbReference type="Proteomes" id="UP000306319">
    <property type="component" value="Unassembled WGS sequence"/>
</dbReference>
<evidence type="ECO:0000313" key="2">
    <source>
        <dbReference type="Proteomes" id="UP000306319"/>
    </source>
</evidence>
<keyword evidence="2" id="KW-1185">Reference proteome</keyword>
<protein>
    <submittedName>
        <fullName evidence="1">Uncharacterized protein</fullName>
    </submittedName>
</protein>
<evidence type="ECO:0000313" key="1">
    <source>
        <dbReference type="EMBL" id="TGY80987.1"/>
    </source>
</evidence>
<name>A0AC61RKY8_9BACT</name>
<reference evidence="1" key="1">
    <citation type="submission" date="2019-04" db="EMBL/GenBank/DDBJ databases">
        <title>Microbes associate with the intestines of laboratory mice.</title>
        <authorList>
            <person name="Navarre W."/>
            <person name="Wong E."/>
            <person name="Huang K."/>
            <person name="Tropini C."/>
            <person name="Ng K."/>
            <person name="Yu B."/>
        </authorList>
    </citation>
    <scope>NUCLEOTIDE SEQUENCE</scope>
    <source>
        <strain evidence="1">NM04_E33</strain>
    </source>
</reference>
<sequence>MEINDYQKAALATAIYPNDGTVSYLALAISGEAGELADKVKKVLRDKDGIFSDADKKALALELGDVMWYVANLSEVIGYRLSDIAQMNIDKIEGRVKRGTLHGAGDNR</sequence>
<accession>A0AC61RKY8</accession>